<dbReference type="AlphaFoldDB" id="A0A165EG75"/>
<evidence type="ECO:0000256" key="1">
    <source>
        <dbReference type="SAM" id="MobiDB-lite"/>
    </source>
</evidence>
<accession>A0A165EG75</accession>
<feature type="region of interest" description="Disordered" evidence="1">
    <location>
        <begin position="142"/>
        <end position="173"/>
    </location>
</feature>
<dbReference type="Proteomes" id="UP000076842">
    <property type="component" value="Unassembled WGS sequence"/>
</dbReference>
<sequence length="173" mass="18337">MLRAREAEATYLPFLGLSMPALEDLYLQHTGPTTRTSPGAGASTFPPQRASQRSKEPWPRSVLPGARGRPGVREPRLSSFCVPSSLNRLLRALLQPELARIADLGARRRLGRSELLHVNVGNARAGARAKSGWTARRWDAEGEGGEVAGGGGRGVGRAGVARGDAADGGREAH</sequence>
<name>A0A165EG75_9BASI</name>
<dbReference type="EMBL" id="KV424007">
    <property type="protein sequence ID" value="KZT54806.1"/>
    <property type="molecule type" value="Genomic_DNA"/>
</dbReference>
<dbReference type="InParanoid" id="A0A165EG75"/>
<proteinExistence type="predicted"/>
<evidence type="ECO:0000313" key="2">
    <source>
        <dbReference type="EMBL" id="KZT54806.1"/>
    </source>
</evidence>
<organism evidence="2 3">
    <name type="scientific">Calocera cornea HHB12733</name>
    <dbReference type="NCBI Taxonomy" id="1353952"/>
    <lineage>
        <taxon>Eukaryota</taxon>
        <taxon>Fungi</taxon>
        <taxon>Dikarya</taxon>
        <taxon>Basidiomycota</taxon>
        <taxon>Agaricomycotina</taxon>
        <taxon>Dacrymycetes</taxon>
        <taxon>Dacrymycetales</taxon>
        <taxon>Dacrymycetaceae</taxon>
        <taxon>Calocera</taxon>
    </lineage>
</organism>
<protein>
    <submittedName>
        <fullName evidence="2">Uncharacterized protein</fullName>
    </submittedName>
</protein>
<feature type="compositionally biased region" description="Basic and acidic residues" evidence="1">
    <location>
        <begin position="164"/>
        <end position="173"/>
    </location>
</feature>
<gene>
    <name evidence="2" type="ORF">CALCODRAFT_373618</name>
</gene>
<reference evidence="2 3" key="1">
    <citation type="journal article" date="2016" name="Mol. Biol. Evol.">
        <title>Comparative Genomics of Early-Diverging Mushroom-Forming Fungi Provides Insights into the Origins of Lignocellulose Decay Capabilities.</title>
        <authorList>
            <person name="Nagy L.G."/>
            <person name="Riley R."/>
            <person name="Tritt A."/>
            <person name="Adam C."/>
            <person name="Daum C."/>
            <person name="Floudas D."/>
            <person name="Sun H."/>
            <person name="Yadav J.S."/>
            <person name="Pangilinan J."/>
            <person name="Larsson K.H."/>
            <person name="Matsuura K."/>
            <person name="Barry K."/>
            <person name="Labutti K."/>
            <person name="Kuo R."/>
            <person name="Ohm R.A."/>
            <person name="Bhattacharya S.S."/>
            <person name="Shirouzu T."/>
            <person name="Yoshinaga Y."/>
            <person name="Martin F.M."/>
            <person name="Grigoriev I.V."/>
            <person name="Hibbett D.S."/>
        </authorList>
    </citation>
    <scope>NUCLEOTIDE SEQUENCE [LARGE SCALE GENOMIC DNA]</scope>
    <source>
        <strain evidence="2 3">HHB12733</strain>
    </source>
</reference>
<feature type="region of interest" description="Disordered" evidence="1">
    <location>
        <begin position="29"/>
        <end position="76"/>
    </location>
</feature>
<keyword evidence="3" id="KW-1185">Reference proteome</keyword>
<evidence type="ECO:0000313" key="3">
    <source>
        <dbReference type="Proteomes" id="UP000076842"/>
    </source>
</evidence>
<feature type="compositionally biased region" description="Gly residues" evidence="1">
    <location>
        <begin position="145"/>
        <end position="157"/>
    </location>
</feature>